<dbReference type="EMBL" id="CP000806">
    <property type="protein sequence ID" value="ACB52724.1"/>
    <property type="molecule type" value="Genomic_DNA"/>
</dbReference>
<dbReference type="InterPro" id="IPR050680">
    <property type="entry name" value="YpeA/RimI_acetyltransf"/>
</dbReference>
<name>B1WYW0_CROS5</name>
<dbReference type="InterPro" id="IPR000182">
    <property type="entry name" value="GNAT_dom"/>
</dbReference>
<keyword evidence="3" id="KW-0808">Transferase</keyword>
<keyword evidence="2" id="KW-0963">Cytoplasm</keyword>
<proteinExistence type="inferred from homology"/>
<keyword evidence="7" id="KW-1185">Reference proteome</keyword>
<dbReference type="SUPFAM" id="SSF55729">
    <property type="entry name" value="Acyl-CoA N-acyltransferases (Nat)"/>
    <property type="match status" value="1"/>
</dbReference>
<dbReference type="AlphaFoldDB" id="B1WYW0"/>
<feature type="domain" description="N-acetyltransferase" evidence="5">
    <location>
        <begin position="6"/>
        <end position="152"/>
    </location>
</feature>
<evidence type="ECO:0000313" key="6">
    <source>
        <dbReference type="EMBL" id="ACB52724.1"/>
    </source>
</evidence>
<accession>B1WYW0</accession>
<dbReference type="GO" id="GO:0008080">
    <property type="term" value="F:N-acetyltransferase activity"/>
    <property type="evidence" value="ECO:0007669"/>
    <property type="project" value="InterPro"/>
</dbReference>
<keyword evidence="4" id="KW-0012">Acyltransferase</keyword>
<gene>
    <name evidence="6" type="primary">rimI</name>
    <name evidence="6" type="ordered locus">cce_3376</name>
</gene>
<evidence type="ECO:0000256" key="2">
    <source>
        <dbReference type="ARBA" id="ARBA00022490"/>
    </source>
</evidence>
<evidence type="ECO:0000256" key="3">
    <source>
        <dbReference type="ARBA" id="ARBA00022679"/>
    </source>
</evidence>
<dbReference type="PROSITE" id="PS51186">
    <property type="entry name" value="GNAT"/>
    <property type="match status" value="1"/>
</dbReference>
<dbReference type="NCBIfam" id="TIGR01575">
    <property type="entry name" value="rimI"/>
    <property type="match status" value="1"/>
</dbReference>
<dbReference type="HOGENOM" id="CLU_013985_23_1_3"/>
<dbReference type="InterPro" id="IPR016181">
    <property type="entry name" value="Acyl_CoA_acyltransferase"/>
</dbReference>
<dbReference type="Gene3D" id="3.40.630.30">
    <property type="match status" value="1"/>
</dbReference>
<reference evidence="6 7" key="1">
    <citation type="journal article" date="2008" name="Proc. Natl. Acad. Sci. U.S.A.">
        <title>The genome of Cyanothece 51142, a unicellular diazotrophic cyanobacterium important in the marine nitrogen cycle.</title>
        <authorList>
            <person name="Welsh E.A."/>
            <person name="Liberton M."/>
            <person name="Stoeckel J."/>
            <person name="Loh T."/>
            <person name="Elvitigala T."/>
            <person name="Wang C."/>
            <person name="Wollam A."/>
            <person name="Fulton R.S."/>
            <person name="Clifton S.W."/>
            <person name="Jacobs J.M."/>
            <person name="Aurora R."/>
            <person name="Ghosh B.K."/>
            <person name="Sherman L.A."/>
            <person name="Smith R.D."/>
            <person name="Wilson R.K."/>
            <person name="Pakrasi H.B."/>
        </authorList>
    </citation>
    <scope>NUCLEOTIDE SEQUENCE [LARGE SCALE GENOMIC DNA]</scope>
    <source>
        <strain evidence="7">ATCC 51142 / BH68</strain>
    </source>
</reference>
<sequence length="184" mass="21162">MSSSFVTLHTPQLTHLDELVALDQCCLGGLWTKDGYGRELQSPNSHFWVLSSHFTQTLIGCGCFWEILEEAHITLLMIDPQYQGQGLGQLLLYGLLRDAVNRKLERATLEVRVSNQPALSLYRKFGFQVAGQRKGYYKQTGEDALVLWRSSLHSPQFQQELSTWKQHINERLANNHWQFSILNQ</sequence>
<dbReference type="Proteomes" id="UP000001203">
    <property type="component" value="Chromosome circular"/>
</dbReference>
<protein>
    <submittedName>
        <fullName evidence="6">Ribosomal-protein-alanine acetyltransferase</fullName>
    </submittedName>
</protein>
<comment type="similarity">
    <text evidence="1">Belongs to the acetyltransferase family. RimI subfamily.</text>
</comment>
<dbReference type="PANTHER" id="PTHR43420">
    <property type="entry name" value="ACETYLTRANSFERASE"/>
    <property type="match status" value="1"/>
</dbReference>
<dbReference type="KEGG" id="cyt:cce_3376"/>
<evidence type="ECO:0000256" key="1">
    <source>
        <dbReference type="ARBA" id="ARBA00005395"/>
    </source>
</evidence>
<dbReference type="InterPro" id="IPR006464">
    <property type="entry name" value="AcTrfase_RimI/Ard1"/>
</dbReference>
<dbReference type="PANTHER" id="PTHR43420:SF44">
    <property type="entry name" value="ACETYLTRANSFERASE YPEA"/>
    <property type="match status" value="1"/>
</dbReference>
<dbReference type="OrthoDB" id="9794566at2"/>
<dbReference type="Pfam" id="PF00583">
    <property type="entry name" value="Acetyltransf_1"/>
    <property type="match status" value="1"/>
</dbReference>
<organism evidence="6 7">
    <name type="scientific">Crocosphaera subtropica (strain ATCC 51142 / BH68)</name>
    <name type="common">Cyanothece sp. (strain ATCC 51142)</name>
    <dbReference type="NCBI Taxonomy" id="43989"/>
    <lineage>
        <taxon>Bacteria</taxon>
        <taxon>Bacillati</taxon>
        <taxon>Cyanobacteriota</taxon>
        <taxon>Cyanophyceae</taxon>
        <taxon>Oscillatoriophycideae</taxon>
        <taxon>Chroococcales</taxon>
        <taxon>Aphanothecaceae</taxon>
        <taxon>Crocosphaera</taxon>
        <taxon>Crocosphaera subtropica</taxon>
    </lineage>
</organism>
<dbReference type="eggNOG" id="COG0456">
    <property type="taxonomic scope" value="Bacteria"/>
</dbReference>
<dbReference type="STRING" id="43989.cce_3376"/>
<evidence type="ECO:0000256" key="4">
    <source>
        <dbReference type="ARBA" id="ARBA00023315"/>
    </source>
</evidence>
<dbReference type="RefSeq" id="WP_009545453.1">
    <property type="nucleotide sequence ID" value="NC_010546.1"/>
</dbReference>
<evidence type="ECO:0000313" key="7">
    <source>
        <dbReference type="Proteomes" id="UP000001203"/>
    </source>
</evidence>
<evidence type="ECO:0000259" key="5">
    <source>
        <dbReference type="PROSITE" id="PS51186"/>
    </source>
</evidence>